<organism evidence="1 2">
    <name type="scientific">Rhodoblastus acidophilus</name>
    <name type="common">Rhodopseudomonas acidophila</name>
    <dbReference type="NCBI Taxonomy" id="1074"/>
    <lineage>
        <taxon>Bacteria</taxon>
        <taxon>Pseudomonadati</taxon>
        <taxon>Pseudomonadota</taxon>
        <taxon>Alphaproteobacteria</taxon>
        <taxon>Hyphomicrobiales</taxon>
        <taxon>Rhodoblastaceae</taxon>
        <taxon>Rhodoblastus</taxon>
    </lineage>
</organism>
<proteinExistence type="predicted"/>
<accession>A0A6N8DVR2</accession>
<dbReference type="Proteomes" id="UP000439113">
    <property type="component" value="Unassembled WGS sequence"/>
</dbReference>
<dbReference type="PANTHER" id="PTHR37953">
    <property type="entry name" value="UPF0127 PROTEIN MJ1496"/>
    <property type="match status" value="1"/>
</dbReference>
<dbReference type="InterPro" id="IPR038695">
    <property type="entry name" value="Saro_0823-like_sf"/>
</dbReference>
<dbReference type="AlphaFoldDB" id="A0A6N8DVR2"/>
<reference evidence="1 2" key="1">
    <citation type="submission" date="2019-11" db="EMBL/GenBank/DDBJ databases">
        <title>Whole-genome sequence of a Rhodoblastus acidophilus DSM 142.</title>
        <authorList>
            <person name="Kyndt J.A."/>
            <person name="Meyer T.E."/>
        </authorList>
    </citation>
    <scope>NUCLEOTIDE SEQUENCE [LARGE SCALE GENOMIC DNA]</scope>
    <source>
        <strain evidence="1 2">DSM 142</strain>
    </source>
</reference>
<gene>
    <name evidence="1" type="ORF">GJ654_19815</name>
</gene>
<dbReference type="OrthoDB" id="9808290at2"/>
<evidence type="ECO:0000313" key="2">
    <source>
        <dbReference type="Proteomes" id="UP000439113"/>
    </source>
</evidence>
<dbReference type="Gene3D" id="2.60.120.1140">
    <property type="entry name" value="Protein of unknown function DUF192"/>
    <property type="match status" value="1"/>
</dbReference>
<protein>
    <submittedName>
        <fullName evidence="1">DUF192 domain-containing protein</fullName>
    </submittedName>
</protein>
<name>A0A6N8DVR2_RHOAC</name>
<dbReference type="EMBL" id="WNKS01000030">
    <property type="protein sequence ID" value="MTV33231.1"/>
    <property type="molecule type" value="Genomic_DNA"/>
</dbReference>
<dbReference type="InterPro" id="IPR003795">
    <property type="entry name" value="DUF192"/>
</dbReference>
<dbReference type="PANTHER" id="PTHR37953:SF1">
    <property type="entry name" value="UPF0127 PROTEIN MJ1496"/>
    <property type="match status" value="1"/>
</dbReference>
<comment type="caution">
    <text evidence="1">The sequence shown here is derived from an EMBL/GenBank/DDBJ whole genome shotgun (WGS) entry which is preliminary data.</text>
</comment>
<sequence length="158" mass="17380">MRLGVCVVLALLGLPLAPSPFLSPARALEAGETVTEPLIVETSGGPRTLDVEVARDPATRERGLMYRRFLPENRGMLFDFGRSETILMWMKNTYIPLDMIFISRDGKVTHIEENTEPLSQAIISSNGPTFAVLEVNAGVAQKLGLKVGDVVKHKMFAR</sequence>
<dbReference type="Pfam" id="PF02643">
    <property type="entry name" value="DUF192"/>
    <property type="match status" value="1"/>
</dbReference>
<dbReference type="RefSeq" id="WP_155447905.1">
    <property type="nucleotide sequence ID" value="NZ_JAOQNR010000020.1"/>
</dbReference>
<evidence type="ECO:0000313" key="1">
    <source>
        <dbReference type="EMBL" id="MTV33231.1"/>
    </source>
</evidence>